<name>A0A645BXR7_9ZZZZ</name>
<dbReference type="NCBIfam" id="TIGR02856">
    <property type="entry name" value="spore_yqfC"/>
    <property type="match status" value="1"/>
</dbReference>
<dbReference type="InterPro" id="IPR022477">
    <property type="entry name" value="Spore_YqfC"/>
</dbReference>
<comment type="caution">
    <text evidence="1">The sequence shown here is derived from an EMBL/GenBank/DDBJ whole genome shotgun (WGS) entry which is preliminary data.</text>
</comment>
<evidence type="ECO:0000313" key="1">
    <source>
        <dbReference type="EMBL" id="MPM70045.1"/>
    </source>
</evidence>
<proteinExistence type="predicted"/>
<evidence type="ECO:0008006" key="2">
    <source>
        <dbReference type="Google" id="ProtNLM"/>
    </source>
</evidence>
<sequence length="94" mass="10729">MEERIDKTKNELAEKLDLPRDIVMDFPKIIITGDNEIIIENHKGIVVFDEKQVKIKSRVGLVCIYGSDFEIPFLGGSTITLKGKFKSIVYEKND</sequence>
<dbReference type="Pfam" id="PF07873">
    <property type="entry name" value="YabP"/>
    <property type="match status" value="1"/>
</dbReference>
<gene>
    <name evidence="1" type="ORF">SDC9_116996</name>
</gene>
<reference evidence="1" key="1">
    <citation type="submission" date="2019-08" db="EMBL/GenBank/DDBJ databases">
        <authorList>
            <person name="Kucharzyk K."/>
            <person name="Murdoch R.W."/>
            <person name="Higgins S."/>
            <person name="Loffler F."/>
        </authorList>
    </citation>
    <scope>NUCLEOTIDE SEQUENCE</scope>
</reference>
<protein>
    <recommendedName>
        <fullName evidence="2">Sporulation protein YqfC</fullName>
    </recommendedName>
</protein>
<organism evidence="1">
    <name type="scientific">bioreactor metagenome</name>
    <dbReference type="NCBI Taxonomy" id="1076179"/>
    <lineage>
        <taxon>unclassified sequences</taxon>
        <taxon>metagenomes</taxon>
        <taxon>ecological metagenomes</taxon>
    </lineage>
</organism>
<accession>A0A645BXR7</accession>
<dbReference type="EMBL" id="VSSQ01023235">
    <property type="protein sequence ID" value="MPM70045.1"/>
    <property type="molecule type" value="Genomic_DNA"/>
</dbReference>
<dbReference type="AlphaFoldDB" id="A0A645BXR7"/>
<dbReference type="InterPro" id="IPR022476">
    <property type="entry name" value="Spore_YabP/YqfC"/>
</dbReference>